<dbReference type="AlphaFoldDB" id="A0A7W4YL48"/>
<feature type="transmembrane region" description="Helical" evidence="1">
    <location>
        <begin position="21"/>
        <end position="44"/>
    </location>
</feature>
<keyword evidence="1" id="KW-1133">Transmembrane helix</keyword>
<comment type="caution">
    <text evidence="2">The sequence shown here is derived from an EMBL/GenBank/DDBJ whole genome shotgun (WGS) entry which is preliminary data.</text>
</comment>
<dbReference type="Proteomes" id="UP000538196">
    <property type="component" value="Unassembled WGS sequence"/>
</dbReference>
<protein>
    <recommendedName>
        <fullName evidence="4">Aromatic ring-opening dioxygenase LigA</fullName>
    </recommendedName>
</protein>
<name>A0A7W4YL48_LEIAQ</name>
<sequence>MTVATETRSATSTWATRLVRPVGILAVIAGLVMVIAGGVVWGVVSSQLQAQKITVSEDAAAFGGQTVAGPFTALAQADTINTHAEKLSGGKTYAELEQDDPLRPMVMNASFLRASLFTSVVSFGVAAFAMGAGVIIALLGCAIWLIAPRRRSTATASAV</sequence>
<keyword evidence="1" id="KW-0812">Transmembrane</keyword>
<dbReference type="RefSeq" id="WP_248616255.1">
    <property type="nucleotide sequence ID" value="NZ_JACHVP010000004.1"/>
</dbReference>
<accession>A0A7W4YL48</accession>
<organism evidence="2 3">
    <name type="scientific">Leifsonia aquatica</name>
    <name type="common">Corynebacterium aquaticum</name>
    <dbReference type="NCBI Taxonomy" id="144185"/>
    <lineage>
        <taxon>Bacteria</taxon>
        <taxon>Bacillati</taxon>
        <taxon>Actinomycetota</taxon>
        <taxon>Actinomycetes</taxon>
        <taxon>Micrococcales</taxon>
        <taxon>Microbacteriaceae</taxon>
        <taxon>Leifsonia</taxon>
    </lineage>
</organism>
<evidence type="ECO:0000313" key="3">
    <source>
        <dbReference type="Proteomes" id="UP000538196"/>
    </source>
</evidence>
<evidence type="ECO:0000313" key="2">
    <source>
        <dbReference type="EMBL" id="MBB2968690.1"/>
    </source>
</evidence>
<evidence type="ECO:0000256" key="1">
    <source>
        <dbReference type="SAM" id="Phobius"/>
    </source>
</evidence>
<dbReference type="EMBL" id="JACHVP010000004">
    <property type="protein sequence ID" value="MBB2968690.1"/>
    <property type="molecule type" value="Genomic_DNA"/>
</dbReference>
<gene>
    <name evidence="2" type="ORF">FHX33_003466</name>
</gene>
<feature type="transmembrane region" description="Helical" evidence="1">
    <location>
        <begin position="114"/>
        <end position="147"/>
    </location>
</feature>
<reference evidence="2 3" key="1">
    <citation type="submission" date="2020-08" db="EMBL/GenBank/DDBJ databases">
        <title>Sequencing the genomes of 1000 actinobacteria strains.</title>
        <authorList>
            <person name="Klenk H.-P."/>
        </authorList>
    </citation>
    <scope>NUCLEOTIDE SEQUENCE [LARGE SCALE GENOMIC DNA]</scope>
    <source>
        <strain evidence="2 3">DSM 20146</strain>
    </source>
</reference>
<keyword evidence="3" id="KW-1185">Reference proteome</keyword>
<proteinExistence type="predicted"/>
<evidence type="ECO:0008006" key="4">
    <source>
        <dbReference type="Google" id="ProtNLM"/>
    </source>
</evidence>
<keyword evidence="1" id="KW-0472">Membrane</keyword>